<protein>
    <submittedName>
        <fullName evidence="1">Uncharacterized protein</fullName>
    </submittedName>
</protein>
<sequence length="245" mass="28540">MTLLFLMTGSYIALFAQEWKLGVEPYLSKKTRQEGSHIIADSIVAIRNCCENGGSDPHLGVFSIFVERQGSRSFLRLGYTHTEIHDVEFIIWNRYDKSRFGPFNPTVGTLQRRHSFYAHYYHALFKRKKIAFGGGINLLILDEYEPGVVNYDDTNPGLTIIANEIKQNSVKKIVPNYTFGIRYSPFKKISFALTREYTLVSITKDLNVWDRTYNFRNDVEFWKLGVSWLFDLKRKVKQETRNETP</sequence>
<keyword evidence="2" id="KW-1185">Reference proteome</keyword>
<dbReference type="RefSeq" id="WP_346751196.1">
    <property type="nucleotide sequence ID" value="NZ_JAUJEA010000002.1"/>
</dbReference>
<evidence type="ECO:0000313" key="1">
    <source>
        <dbReference type="EMBL" id="MDN5201170.1"/>
    </source>
</evidence>
<gene>
    <name evidence="1" type="ORF">QQ008_07350</name>
</gene>
<evidence type="ECO:0000313" key="2">
    <source>
        <dbReference type="Proteomes" id="UP001172082"/>
    </source>
</evidence>
<reference evidence="1" key="1">
    <citation type="submission" date="2023-06" db="EMBL/GenBank/DDBJ databases">
        <title>Genomic of Parafulvivirga corallium.</title>
        <authorList>
            <person name="Wang G."/>
        </authorList>
    </citation>
    <scope>NUCLEOTIDE SEQUENCE</scope>
    <source>
        <strain evidence="1">BMA10</strain>
    </source>
</reference>
<accession>A0ABT8KKC9</accession>
<name>A0ABT8KKC9_9BACT</name>
<comment type="caution">
    <text evidence="1">The sequence shown here is derived from an EMBL/GenBank/DDBJ whole genome shotgun (WGS) entry which is preliminary data.</text>
</comment>
<organism evidence="1 2">
    <name type="scientific">Splendidivirga corallicola</name>
    <dbReference type="NCBI Taxonomy" id="3051826"/>
    <lineage>
        <taxon>Bacteria</taxon>
        <taxon>Pseudomonadati</taxon>
        <taxon>Bacteroidota</taxon>
        <taxon>Cytophagia</taxon>
        <taxon>Cytophagales</taxon>
        <taxon>Splendidivirgaceae</taxon>
        <taxon>Splendidivirga</taxon>
    </lineage>
</organism>
<dbReference type="EMBL" id="JAUJEA010000002">
    <property type="protein sequence ID" value="MDN5201170.1"/>
    <property type="molecule type" value="Genomic_DNA"/>
</dbReference>
<dbReference type="Proteomes" id="UP001172082">
    <property type="component" value="Unassembled WGS sequence"/>
</dbReference>
<proteinExistence type="predicted"/>